<feature type="region of interest" description="Disordered" evidence="1">
    <location>
        <begin position="1"/>
        <end position="37"/>
    </location>
</feature>
<sequence length="262" mass="29594">MRVYLEAEGYVQKKQAKAGMPNGNEDDNEDEDDGDLADDIEDAEFKWVSYTKALPAGGAKVYSDDKPNYLKPVLRLRPVTDQNTWTITLNIDGVTPPTVPDAVIESTTFEIHAGDQQERPVCYQTVSVTCSLNHPVLKYRYLTADQCMNDDELLTTYSDSITMLDNRLEEATAVELSKMKPEYRPLEYVRFVSSYMAASDLRRSSTQPANWKYYDDQVLKQLDKLWKVHSANQVKNKEKAAAAAGLDGFVDMVAKKLKTREG</sequence>
<keyword evidence="3" id="KW-1185">Reference proteome</keyword>
<dbReference type="AlphaFoldDB" id="A0A6A6ZNP9"/>
<accession>A0A6A6ZNP9</accession>
<name>A0A6A6ZNP9_9PLEO</name>
<proteinExistence type="predicted"/>
<organism evidence="2 3">
    <name type="scientific">Ophiobolus disseminans</name>
    <dbReference type="NCBI Taxonomy" id="1469910"/>
    <lineage>
        <taxon>Eukaryota</taxon>
        <taxon>Fungi</taxon>
        <taxon>Dikarya</taxon>
        <taxon>Ascomycota</taxon>
        <taxon>Pezizomycotina</taxon>
        <taxon>Dothideomycetes</taxon>
        <taxon>Pleosporomycetidae</taxon>
        <taxon>Pleosporales</taxon>
        <taxon>Pleosporineae</taxon>
        <taxon>Phaeosphaeriaceae</taxon>
        <taxon>Ophiobolus</taxon>
    </lineage>
</organism>
<gene>
    <name evidence="2" type="ORF">CC86DRAFT_410299</name>
</gene>
<dbReference type="EMBL" id="MU006234">
    <property type="protein sequence ID" value="KAF2822721.1"/>
    <property type="molecule type" value="Genomic_DNA"/>
</dbReference>
<evidence type="ECO:0000313" key="3">
    <source>
        <dbReference type="Proteomes" id="UP000799424"/>
    </source>
</evidence>
<dbReference type="Proteomes" id="UP000799424">
    <property type="component" value="Unassembled WGS sequence"/>
</dbReference>
<evidence type="ECO:0000256" key="1">
    <source>
        <dbReference type="SAM" id="MobiDB-lite"/>
    </source>
</evidence>
<reference evidence="2" key="1">
    <citation type="journal article" date="2020" name="Stud. Mycol.">
        <title>101 Dothideomycetes genomes: a test case for predicting lifestyles and emergence of pathogens.</title>
        <authorList>
            <person name="Haridas S."/>
            <person name="Albert R."/>
            <person name="Binder M."/>
            <person name="Bloem J."/>
            <person name="Labutti K."/>
            <person name="Salamov A."/>
            <person name="Andreopoulos B."/>
            <person name="Baker S."/>
            <person name="Barry K."/>
            <person name="Bills G."/>
            <person name="Bluhm B."/>
            <person name="Cannon C."/>
            <person name="Castanera R."/>
            <person name="Culley D."/>
            <person name="Daum C."/>
            <person name="Ezra D."/>
            <person name="Gonzalez J."/>
            <person name="Henrissat B."/>
            <person name="Kuo A."/>
            <person name="Liang C."/>
            <person name="Lipzen A."/>
            <person name="Lutzoni F."/>
            <person name="Magnuson J."/>
            <person name="Mondo S."/>
            <person name="Nolan M."/>
            <person name="Ohm R."/>
            <person name="Pangilinan J."/>
            <person name="Park H.-J."/>
            <person name="Ramirez L."/>
            <person name="Alfaro M."/>
            <person name="Sun H."/>
            <person name="Tritt A."/>
            <person name="Yoshinaga Y."/>
            <person name="Zwiers L.-H."/>
            <person name="Turgeon B."/>
            <person name="Goodwin S."/>
            <person name="Spatafora J."/>
            <person name="Crous P."/>
            <person name="Grigoriev I."/>
        </authorList>
    </citation>
    <scope>NUCLEOTIDE SEQUENCE</scope>
    <source>
        <strain evidence="2">CBS 113818</strain>
    </source>
</reference>
<protein>
    <submittedName>
        <fullName evidence="2">Uncharacterized protein</fullName>
    </submittedName>
</protein>
<dbReference type="OrthoDB" id="3680201at2759"/>
<evidence type="ECO:0000313" key="2">
    <source>
        <dbReference type="EMBL" id="KAF2822721.1"/>
    </source>
</evidence>
<feature type="compositionally biased region" description="Acidic residues" evidence="1">
    <location>
        <begin position="24"/>
        <end position="37"/>
    </location>
</feature>